<evidence type="ECO:0008006" key="3">
    <source>
        <dbReference type="Google" id="ProtNLM"/>
    </source>
</evidence>
<proteinExistence type="predicted"/>
<sequence length="69" mass="8195">MANYNFTSALMMKNPNVKHVHFEMAIQQATLEREYGEFMKQMGWEQPPMATKQAQLQTIQQFQHLIKHD</sequence>
<dbReference type="Proteomes" id="UP001139179">
    <property type="component" value="Unassembled WGS sequence"/>
</dbReference>
<evidence type="ECO:0000313" key="1">
    <source>
        <dbReference type="EMBL" id="MCM3715454.1"/>
    </source>
</evidence>
<accession>A0A9X2DR73</accession>
<dbReference type="EMBL" id="JAMBOL010000015">
    <property type="protein sequence ID" value="MCM3715454.1"/>
    <property type="molecule type" value="Genomic_DNA"/>
</dbReference>
<evidence type="ECO:0000313" key="2">
    <source>
        <dbReference type="Proteomes" id="UP001139179"/>
    </source>
</evidence>
<gene>
    <name evidence="1" type="ORF">M3202_15390</name>
</gene>
<organism evidence="1 2">
    <name type="scientific">Halalkalibacter oceani</name>
    <dbReference type="NCBI Taxonomy" id="1653776"/>
    <lineage>
        <taxon>Bacteria</taxon>
        <taxon>Bacillati</taxon>
        <taxon>Bacillota</taxon>
        <taxon>Bacilli</taxon>
        <taxon>Bacillales</taxon>
        <taxon>Bacillaceae</taxon>
        <taxon>Halalkalibacter</taxon>
    </lineage>
</organism>
<name>A0A9X2DR73_9BACI</name>
<comment type="caution">
    <text evidence="1">The sequence shown here is derived from an EMBL/GenBank/DDBJ whole genome shotgun (WGS) entry which is preliminary data.</text>
</comment>
<protein>
    <recommendedName>
        <fullName evidence="3">Spore coat protein</fullName>
    </recommendedName>
</protein>
<dbReference type="AlphaFoldDB" id="A0A9X2DR73"/>
<keyword evidence="2" id="KW-1185">Reference proteome</keyword>
<reference evidence="1" key="1">
    <citation type="submission" date="2022-05" db="EMBL/GenBank/DDBJ databases">
        <title>Comparative Genomics of Spacecraft Associated Microbes.</title>
        <authorList>
            <person name="Tran M.T."/>
            <person name="Wright A."/>
            <person name="Seuylemezian A."/>
            <person name="Eisen J."/>
            <person name="Coil D."/>
        </authorList>
    </citation>
    <scope>NUCLEOTIDE SEQUENCE</scope>
    <source>
        <strain evidence="1">214.1.1</strain>
    </source>
</reference>
<dbReference type="RefSeq" id="WP_251224198.1">
    <property type="nucleotide sequence ID" value="NZ_JAMBOL010000015.1"/>
</dbReference>